<evidence type="ECO:0000313" key="2">
    <source>
        <dbReference type="Proteomes" id="UP001642720"/>
    </source>
</evidence>
<protein>
    <submittedName>
        <fullName evidence="1">Uncharacterized protein</fullName>
    </submittedName>
</protein>
<name>A0ABY2GZW8_9HYPO</name>
<accession>A0ABY2GZW8</accession>
<gene>
    <name evidence="1" type="ORF">CCMA1212_007542</name>
</gene>
<keyword evidence="2" id="KW-1185">Reference proteome</keyword>
<proteinExistence type="predicted"/>
<reference evidence="1 2" key="1">
    <citation type="submission" date="2018-01" db="EMBL/GenBank/DDBJ databases">
        <title>Genome characterization of the sugarcane-associated fungus Trichoderma ghanense CCMA-1212 and their application in lignocelulose bioconversion.</title>
        <authorList>
            <person name="Steindorff A.S."/>
            <person name="Mendes T.D."/>
            <person name="Vilela E.S.D."/>
            <person name="Rodrigues D.S."/>
            <person name="Formighieri E.F."/>
            <person name="Melo I.S."/>
            <person name="Favaro L.C.L."/>
        </authorList>
    </citation>
    <scope>NUCLEOTIDE SEQUENCE [LARGE SCALE GENOMIC DNA]</scope>
    <source>
        <strain evidence="1 2">CCMA-1212</strain>
    </source>
</reference>
<dbReference type="RefSeq" id="XP_073557011.1">
    <property type="nucleotide sequence ID" value="XM_073704709.1"/>
</dbReference>
<feature type="non-terminal residue" evidence="1">
    <location>
        <position position="1"/>
    </location>
</feature>
<evidence type="ECO:0000313" key="1">
    <source>
        <dbReference type="EMBL" id="TFB00810.1"/>
    </source>
</evidence>
<dbReference type="EMBL" id="PPTA01000010">
    <property type="protein sequence ID" value="TFB00810.1"/>
    <property type="molecule type" value="Genomic_DNA"/>
</dbReference>
<dbReference type="GeneID" id="300579159"/>
<dbReference type="Proteomes" id="UP001642720">
    <property type="component" value="Unassembled WGS sequence"/>
</dbReference>
<sequence length="206" mass="23159">PRFKNEPLFCNKHVVSNLTLYFAVWNYRIVSIISEAATKDCCSRRNNTMLWLYRPNQSNESTPEAPRGMLGAPLTSLVLDFTDAQVKHLVSALEAPICEFVCGRYSCSSSSLSHYSHTYPIRGFTGGYWAYATNTDETAGLPCSAPTEETVPKSQRRLAVYYLGWDSIELHEDGTQTEAFAEEISKLQPYYGPGSGAWYAMLRQNK</sequence>
<organism evidence="1 2">
    <name type="scientific">Trichoderma ghanense</name>
    <dbReference type="NCBI Taxonomy" id="65468"/>
    <lineage>
        <taxon>Eukaryota</taxon>
        <taxon>Fungi</taxon>
        <taxon>Dikarya</taxon>
        <taxon>Ascomycota</taxon>
        <taxon>Pezizomycotina</taxon>
        <taxon>Sordariomycetes</taxon>
        <taxon>Hypocreomycetidae</taxon>
        <taxon>Hypocreales</taxon>
        <taxon>Hypocreaceae</taxon>
        <taxon>Trichoderma</taxon>
    </lineage>
</organism>
<comment type="caution">
    <text evidence="1">The sequence shown here is derived from an EMBL/GenBank/DDBJ whole genome shotgun (WGS) entry which is preliminary data.</text>
</comment>